<evidence type="ECO:0000256" key="1">
    <source>
        <dbReference type="SAM" id="Phobius"/>
    </source>
</evidence>
<feature type="transmembrane region" description="Helical" evidence="1">
    <location>
        <begin position="211"/>
        <end position="234"/>
    </location>
</feature>
<keyword evidence="1" id="KW-0472">Membrane</keyword>
<feature type="transmembrane region" description="Helical" evidence="1">
    <location>
        <begin position="85"/>
        <end position="106"/>
    </location>
</feature>
<feature type="transmembrane region" description="Helical" evidence="1">
    <location>
        <begin position="126"/>
        <end position="147"/>
    </location>
</feature>
<dbReference type="EMBL" id="HACA01017695">
    <property type="protein sequence ID" value="CDW35056.1"/>
    <property type="molecule type" value="Transcribed_RNA"/>
</dbReference>
<evidence type="ECO:0000313" key="2">
    <source>
        <dbReference type="EMBL" id="CDW35055.1"/>
    </source>
</evidence>
<accession>A0A0K2UAG0</accession>
<feature type="transmembrane region" description="Helical" evidence="1">
    <location>
        <begin position="45"/>
        <end position="65"/>
    </location>
</feature>
<sequence>MAGVDINLALSIVQGISLIIFVSLCTFVSWNAYHKIQQEDDRDWMYRYHIFFFVLLIISAIWKYFSSFNFLSVLGVFEYNTPMIIIYLITNYLLQMRTGCIIALALDKIFSKTPNLYYMTPKWRKIFFYFFSILFPLCSLIIGAHGIPYLTTGIYFIISCIEIGLFIFIHLKSVVLSLFDKTIFIYILVDVVHYLTFAIFSLIFYGSEAYYITNFLEAFVQHGFPIAYVIFIYLKVGQKKSANELEILV</sequence>
<proteinExistence type="predicted"/>
<keyword evidence="1" id="KW-0812">Transmembrane</keyword>
<feature type="transmembrane region" description="Helical" evidence="1">
    <location>
        <begin position="12"/>
        <end position="33"/>
    </location>
</feature>
<reference evidence="2" key="1">
    <citation type="submission" date="2014-05" db="EMBL/GenBank/DDBJ databases">
        <authorList>
            <person name="Chronopoulou M."/>
        </authorList>
    </citation>
    <scope>NUCLEOTIDE SEQUENCE</scope>
    <source>
        <tissue evidence="2">Whole organism</tissue>
    </source>
</reference>
<dbReference type="EMBL" id="HACA01017697">
    <property type="protein sequence ID" value="CDW35058.1"/>
    <property type="molecule type" value="Transcribed_RNA"/>
</dbReference>
<name>A0A0K2UAG0_LEPSM</name>
<feature type="transmembrane region" description="Helical" evidence="1">
    <location>
        <begin position="153"/>
        <end position="171"/>
    </location>
</feature>
<dbReference type="EMBL" id="HACA01017694">
    <property type="protein sequence ID" value="CDW35055.1"/>
    <property type="molecule type" value="Transcribed_RNA"/>
</dbReference>
<protein>
    <submittedName>
        <fullName evidence="2">Uncharacterized protein</fullName>
    </submittedName>
</protein>
<organism evidence="2">
    <name type="scientific">Lepeophtheirus salmonis</name>
    <name type="common">Salmon louse</name>
    <name type="synonym">Caligus salmonis</name>
    <dbReference type="NCBI Taxonomy" id="72036"/>
    <lineage>
        <taxon>Eukaryota</taxon>
        <taxon>Metazoa</taxon>
        <taxon>Ecdysozoa</taxon>
        <taxon>Arthropoda</taxon>
        <taxon>Crustacea</taxon>
        <taxon>Multicrustacea</taxon>
        <taxon>Hexanauplia</taxon>
        <taxon>Copepoda</taxon>
        <taxon>Siphonostomatoida</taxon>
        <taxon>Caligidae</taxon>
        <taxon>Lepeophtheirus</taxon>
    </lineage>
</organism>
<dbReference type="EMBL" id="HACA01017696">
    <property type="protein sequence ID" value="CDW35057.1"/>
    <property type="molecule type" value="Transcribed_RNA"/>
</dbReference>
<dbReference type="AlphaFoldDB" id="A0A0K2UAG0"/>
<feature type="transmembrane region" description="Helical" evidence="1">
    <location>
        <begin position="183"/>
        <end position="205"/>
    </location>
</feature>
<keyword evidence="1" id="KW-1133">Transmembrane helix</keyword>